<accession>A0A418Q5Q7</accession>
<dbReference type="AlphaFoldDB" id="A0A418Q5Q7"/>
<organism evidence="2 3">
    <name type="scientific">Corynebacterium falsenii</name>
    <dbReference type="NCBI Taxonomy" id="108486"/>
    <lineage>
        <taxon>Bacteria</taxon>
        <taxon>Bacillati</taxon>
        <taxon>Actinomycetota</taxon>
        <taxon>Actinomycetes</taxon>
        <taxon>Mycobacteriales</taxon>
        <taxon>Corynebacteriaceae</taxon>
        <taxon>Corynebacterium</taxon>
    </lineage>
</organism>
<dbReference type="EMBL" id="QXJK01000010">
    <property type="protein sequence ID" value="RIX34007.1"/>
    <property type="molecule type" value="Genomic_DNA"/>
</dbReference>
<dbReference type="STRING" id="1451189.CFAL_02565"/>
<evidence type="ECO:0000313" key="3">
    <source>
        <dbReference type="Proteomes" id="UP000285278"/>
    </source>
</evidence>
<protein>
    <submittedName>
        <fullName evidence="2">DUF3027 domain-containing protein</fullName>
    </submittedName>
</protein>
<proteinExistence type="predicted"/>
<dbReference type="Pfam" id="PF11228">
    <property type="entry name" value="DUF3027"/>
    <property type="match status" value="1"/>
</dbReference>
<dbReference type="InterPro" id="IPR021391">
    <property type="entry name" value="DUF3027"/>
</dbReference>
<dbReference type="OrthoDB" id="3210158at2"/>
<evidence type="ECO:0000313" key="2">
    <source>
        <dbReference type="EMBL" id="RIX34007.1"/>
    </source>
</evidence>
<feature type="region of interest" description="Disordered" evidence="1">
    <location>
        <begin position="1"/>
        <end position="22"/>
    </location>
</feature>
<evidence type="ECO:0000256" key="1">
    <source>
        <dbReference type="SAM" id="MobiDB-lite"/>
    </source>
</evidence>
<gene>
    <name evidence="2" type="ORF">D3M95_08920</name>
</gene>
<sequence length="259" mass="28196">MGEAGIIGTMSNRRRKRRPATDPILLSPEAVEVAREVVEELGEEHVGEHIGVTVTESGAVVHRFRSLMPGYKGWEWIAVLASVPGSGEITVNEVSLQAGKQATLAPEWVPYEDRIQPGDLGPGDILPPRHDDERLVAWSELTDGDGFVRNPRSEQTLSREGLAEALDRWRAGEYGPHSEFAKQADMTCETCAFYLPLDSADNEVGVCANEFSADGRVVQEDYGCGAHSATEPEMIGDTLGHGGREYGAYDDSGVSRWAE</sequence>
<name>A0A418Q5Q7_9CORY</name>
<keyword evidence="3" id="KW-1185">Reference proteome</keyword>
<reference evidence="2 3" key="1">
    <citation type="submission" date="2018-09" db="EMBL/GenBank/DDBJ databases">
        <title>Optimization and identification of Corynebacterium falsenii FN1-14 from fish paste.</title>
        <authorList>
            <person name="Daroonpunt R."/>
            <person name="Tanasupawat S."/>
        </authorList>
    </citation>
    <scope>NUCLEOTIDE SEQUENCE [LARGE SCALE GENOMIC DNA]</scope>
    <source>
        <strain evidence="2 3">FN1-14</strain>
    </source>
</reference>
<dbReference type="Proteomes" id="UP000285278">
    <property type="component" value="Unassembled WGS sequence"/>
</dbReference>
<comment type="caution">
    <text evidence="2">The sequence shown here is derived from an EMBL/GenBank/DDBJ whole genome shotgun (WGS) entry which is preliminary data.</text>
</comment>